<keyword evidence="3" id="KW-1185">Reference proteome</keyword>
<dbReference type="Proteomes" id="UP000054742">
    <property type="component" value="Unassembled WGS sequence"/>
</dbReference>
<name>A0A0W0SDG8_9GAMM</name>
<dbReference type="CDD" id="cd00093">
    <property type="entry name" value="HTH_XRE"/>
    <property type="match status" value="1"/>
</dbReference>
<accession>A0A0W0SDG8</accession>
<sequence length="93" mass="10390">MAKQIKKLKTPNLERPLTPELLGKVIKARRTQSNIRLEDAAALCGVAKETFMKIEHGQSNCQLASVLQICSGLGINLYIKPWVDNGEDENGWR</sequence>
<evidence type="ECO:0000313" key="2">
    <source>
        <dbReference type="EMBL" id="KTC81514.1"/>
    </source>
</evidence>
<gene>
    <name evidence="2" type="ORF">Lbru_2034</name>
</gene>
<dbReference type="SMART" id="SM00530">
    <property type="entry name" value="HTH_XRE"/>
    <property type="match status" value="1"/>
</dbReference>
<dbReference type="Pfam" id="PF13560">
    <property type="entry name" value="HTH_31"/>
    <property type="match status" value="1"/>
</dbReference>
<comment type="caution">
    <text evidence="2">The sequence shown here is derived from an EMBL/GenBank/DDBJ whole genome shotgun (WGS) entry which is preliminary data.</text>
</comment>
<dbReference type="PROSITE" id="PS50943">
    <property type="entry name" value="HTH_CROC1"/>
    <property type="match status" value="1"/>
</dbReference>
<dbReference type="AlphaFoldDB" id="A0A0W0SDG8"/>
<dbReference type="STRING" id="29422.Lbru_2034"/>
<organism evidence="2 3">
    <name type="scientific">Legionella brunensis</name>
    <dbReference type="NCBI Taxonomy" id="29422"/>
    <lineage>
        <taxon>Bacteria</taxon>
        <taxon>Pseudomonadati</taxon>
        <taxon>Pseudomonadota</taxon>
        <taxon>Gammaproteobacteria</taxon>
        <taxon>Legionellales</taxon>
        <taxon>Legionellaceae</taxon>
        <taxon>Legionella</taxon>
    </lineage>
</organism>
<reference evidence="2 3" key="1">
    <citation type="submission" date="2015-11" db="EMBL/GenBank/DDBJ databases">
        <title>Genomic analysis of 38 Legionella species identifies large and diverse effector repertoires.</title>
        <authorList>
            <person name="Burstein D."/>
            <person name="Amaro F."/>
            <person name="Zusman T."/>
            <person name="Lifshitz Z."/>
            <person name="Cohen O."/>
            <person name="Gilbert J.A."/>
            <person name="Pupko T."/>
            <person name="Shuman H.A."/>
            <person name="Segal G."/>
        </authorList>
    </citation>
    <scope>NUCLEOTIDE SEQUENCE [LARGE SCALE GENOMIC DNA]</scope>
    <source>
        <strain evidence="2 3">ATCC 43878</strain>
    </source>
</reference>
<dbReference type="RefSeq" id="WP_058442027.1">
    <property type="nucleotide sequence ID" value="NZ_CAAAHU010000005.1"/>
</dbReference>
<dbReference type="EMBL" id="LNXV01000029">
    <property type="protein sequence ID" value="KTC81514.1"/>
    <property type="molecule type" value="Genomic_DNA"/>
</dbReference>
<feature type="domain" description="HTH cro/C1-type" evidence="1">
    <location>
        <begin position="26"/>
        <end position="80"/>
    </location>
</feature>
<dbReference type="PATRIC" id="fig|29422.6.peg.2168"/>
<dbReference type="Gene3D" id="1.10.260.40">
    <property type="entry name" value="lambda repressor-like DNA-binding domains"/>
    <property type="match status" value="1"/>
</dbReference>
<dbReference type="SUPFAM" id="SSF47413">
    <property type="entry name" value="lambda repressor-like DNA-binding domains"/>
    <property type="match status" value="1"/>
</dbReference>
<dbReference type="InterPro" id="IPR001387">
    <property type="entry name" value="Cro/C1-type_HTH"/>
</dbReference>
<dbReference type="OrthoDB" id="5569968at2"/>
<dbReference type="GO" id="GO:0003677">
    <property type="term" value="F:DNA binding"/>
    <property type="evidence" value="ECO:0007669"/>
    <property type="project" value="InterPro"/>
</dbReference>
<dbReference type="InterPro" id="IPR010982">
    <property type="entry name" value="Lambda_DNA-bd_dom_sf"/>
</dbReference>
<evidence type="ECO:0000313" key="3">
    <source>
        <dbReference type="Proteomes" id="UP000054742"/>
    </source>
</evidence>
<protein>
    <submittedName>
        <fullName evidence="2">Transcriptional regulator</fullName>
    </submittedName>
</protein>
<proteinExistence type="predicted"/>
<evidence type="ECO:0000259" key="1">
    <source>
        <dbReference type="PROSITE" id="PS50943"/>
    </source>
</evidence>